<feature type="transmembrane region" description="Helical" evidence="1">
    <location>
        <begin position="23"/>
        <end position="46"/>
    </location>
</feature>
<keyword evidence="1" id="KW-1133">Transmembrane helix</keyword>
<evidence type="ECO:0000256" key="1">
    <source>
        <dbReference type="SAM" id="Phobius"/>
    </source>
</evidence>
<evidence type="ECO:0000313" key="2">
    <source>
        <dbReference type="EMBL" id="XBO70415.1"/>
    </source>
</evidence>
<dbReference type="RefSeq" id="WP_181248593.1">
    <property type="nucleotide sequence ID" value="NZ_CP098827.1"/>
</dbReference>
<dbReference type="AlphaFoldDB" id="A0AAU7KFF9"/>
<proteinExistence type="predicted"/>
<gene>
    <name evidence="2" type="ORF">NFG58_17670</name>
</gene>
<name>A0AAU7KFF9_9GAMM</name>
<dbReference type="EMBL" id="CP098827">
    <property type="protein sequence ID" value="XBO70415.1"/>
    <property type="molecule type" value="Genomic_DNA"/>
</dbReference>
<keyword evidence="1" id="KW-0812">Transmembrane</keyword>
<protein>
    <submittedName>
        <fullName evidence="2">Uncharacterized protein</fullName>
    </submittedName>
</protein>
<organism evidence="2">
    <name type="scientific">Halomonas sp. RT37</name>
    <dbReference type="NCBI Taxonomy" id="2950872"/>
    <lineage>
        <taxon>Bacteria</taxon>
        <taxon>Pseudomonadati</taxon>
        <taxon>Pseudomonadota</taxon>
        <taxon>Gammaproteobacteria</taxon>
        <taxon>Oceanospirillales</taxon>
        <taxon>Halomonadaceae</taxon>
        <taxon>Halomonas</taxon>
    </lineage>
</organism>
<reference evidence="2" key="1">
    <citation type="submission" date="2022-06" db="EMBL/GenBank/DDBJ databases">
        <title>A novel DMS-producing enzyme.</title>
        <authorList>
            <person name="Zhang Y."/>
        </authorList>
    </citation>
    <scope>NUCLEOTIDE SEQUENCE</scope>
    <source>
        <strain evidence="2">RT37</strain>
    </source>
</reference>
<keyword evidence="1" id="KW-0472">Membrane</keyword>
<sequence>MAHHDDDLHGDSSHDGFHDESGFLTIFLGLVVMVGMTCLPATIGWVQLATG</sequence>
<accession>A0AAU7KFF9</accession>